<name>A0A1G5KEF4_9FLAO</name>
<dbReference type="AlphaFoldDB" id="A0A1G5KEF4"/>
<proteinExistence type="predicted"/>
<evidence type="ECO:0000313" key="3">
    <source>
        <dbReference type="Proteomes" id="UP000199354"/>
    </source>
</evidence>
<dbReference type="EMBL" id="FMVF01000030">
    <property type="protein sequence ID" value="SCY98814.1"/>
    <property type="molecule type" value="Genomic_DNA"/>
</dbReference>
<dbReference type="OrthoDB" id="793940at2"/>
<dbReference type="STRING" id="490189.SAMN02927903_03256"/>
<accession>A0A1G5KEF4</accession>
<reference evidence="2 3" key="1">
    <citation type="submission" date="2016-10" db="EMBL/GenBank/DDBJ databases">
        <authorList>
            <person name="de Groot N.N."/>
        </authorList>
    </citation>
    <scope>NUCLEOTIDE SEQUENCE [LARGE SCALE GENOMIC DNA]</scope>
    <source>
        <strain evidence="2 3">CGMCC 1.7031</strain>
    </source>
</reference>
<dbReference type="Pfam" id="PF07791">
    <property type="entry name" value="Imm11"/>
    <property type="match status" value="1"/>
</dbReference>
<dbReference type="RefSeq" id="WP_091147043.1">
    <property type="nucleotide sequence ID" value="NZ_FMVF01000030.1"/>
</dbReference>
<dbReference type="InterPro" id="IPR012433">
    <property type="entry name" value="Imm11"/>
</dbReference>
<dbReference type="Proteomes" id="UP000199354">
    <property type="component" value="Unassembled WGS sequence"/>
</dbReference>
<gene>
    <name evidence="2" type="ORF">SAMN02927903_03256</name>
</gene>
<organism evidence="2 3">
    <name type="scientific">Flavobacterium caeni</name>
    <dbReference type="NCBI Taxonomy" id="490189"/>
    <lineage>
        <taxon>Bacteria</taxon>
        <taxon>Pseudomonadati</taxon>
        <taxon>Bacteroidota</taxon>
        <taxon>Flavobacteriia</taxon>
        <taxon>Flavobacteriales</taxon>
        <taxon>Flavobacteriaceae</taxon>
        <taxon>Flavobacterium</taxon>
    </lineage>
</organism>
<feature type="domain" description="Immunity MXAN-0049 protein" evidence="1">
    <location>
        <begin position="41"/>
        <end position="185"/>
    </location>
</feature>
<evidence type="ECO:0000313" key="2">
    <source>
        <dbReference type="EMBL" id="SCY98814.1"/>
    </source>
</evidence>
<sequence length="191" mass="22104">MKIERTIEKYYYLTGDEKSKVGNADPVDSNIHWDLFENKSKDFKLTEPLKFKINPGRFAGQTGDFQFNSCGFLLFSDKLRAIIEKYITEIDSPNWFPAQVTDLNEVTTNYSILYLFDKPDFLDYQNSTFVQGTDHPIKKRFDLGKIGDRLLFNSTKLGVSLCVHDIIRKEIKKEGCTGLYFYKIHTAGRLS</sequence>
<protein>
    <recommendedName>
        <fullName evidence="1">Immunity MXAN-0049 protein domain-containing protein</fullName>
    </recommendedName>
</protein>
<keyword evidence="3" id="KW-1185">Reference proteome</keyword>
<evidence type="ECO:0000259" key="1">
    <source>
        <dbReference type="Pfam" id="PF07791"/>
    </source>
</evidence>